<keyword evidence="3" id="KW-1185">Reference proteome</keyword>
<feature type="transmembrane region" description="Helical" evidence="1">
    <location>
        <begin position="108"/>
        <end position="125"/>
    </location>
</feature>
<evidence type="ECO:0000313" key="3">
    <source>
        <dbReference type="Proteomes" id="UP000317893"/>
    </source>
</evidence>
<feature type="transmembrane region" description="Helical" evidence="1">
    <location>
        <begin position="145"/>
        <end position="166"/>
    </location>
</feature>
<evidence type="ECO:0000313" key="2">
    <source>
        <dbReference type="EMBL" id="TQJ07928.1"/>
    </source>
</evidence>
<dbReference type="OrthoDB" id="3365791at2"/>
<dbReference type="AlphaFoldDB" id="A0A542DXW5"/>
<feature type="transmembrane region" description="Helical" evidence="1">
    <location>
        <begin position="54"/>
        <end position="73"/>
    </location>
</feature>
<keyword evidence="1" id="KW-0472">Membrane</keyword>
<protein>
    <submittedName>
        <fullName evidence="2">Uncharacterized protein</fullName>
    </submittedName>
</protein>
<keyword evidence="1" id="KW-1133">Transmembrane helix</keyword>
<accession>A0A542DXW5</accession>
<dbReference type="EMBL" id="VFMN01000001">
    <property type="protein sequence ID" value="TQJ07928.1"/>
    <property type="molecule type" value="Genomic_DNA"/>
</dbReference>
<dbReference type="RefSeq" id="WP_141847285.1">
    <property type="nucleotide sequence ID" value="NZ_BAAAPR010000013.1"/>
</dbReference>
<keyword evidence="1" id="KW-0812">Transmembrane</keyword>
<feature type="transmembrane region" description="Helical" evidence="1">
    <location>
        <begin position="24"/>
        <end position="42"/>
    </location>
</feature>
<dbReference type="Proteomes" id="UP000317893">
    <property type="component" value="Unassembled WGS sequence"/>
</dbReference>
<gene>
    <name evidence="2" type="ORF">FB458_1000</name>
</gene>
<feature type="transmembrane region" description="Helical" evidence="1">
    <location>
        <begin position="79"/>
        <end position="101"/>
    </location>
</feature>
<evidence type="ECO:0000256" key="1">
    <source>
        <dbReference type="SAM" id="Phobius"/>
    </source>
</evidence>
<comment type="caution">
    <text evidence="2">The sequence shown here is derived from an EMBL/GenBank/DDBJ whole genome shotgun (WGS) entry which is preliminary data.</text>
</comment>
<sequence length="192" mass="19460">MTFVAGHAEGGGTSASWSVHGPHLLLLGAWVLVVAVALVRGAGGGPLPRRDVRLWVAAGASVVSAAVHLAVVPEHLEESWLYGAFFLVLTLLQVAWAALAVRRPTPRLLLAGAVASGLVALLWAATRTVGIPLGPSAGEVEAVGLADVVATLTEVLVVACVAWVLASVRSARLSMAGGAPVVPGRSGHVTVD</sequence>
<proteinExistence type="predicted"/>
<name>A0A542DXW5_9MICO</name>
<organism evidence="2 3">
    <name type="scientific">Lapillicoccus jejuensis</name>
    <dbReference type="NCBI Taxonomy" id="402171"/>
    <lineage>
        <taxon>Bacteria</taxon>
        <taxon>Bacillati</taxon>
        <taxon>Actinomycetota</taxon>
        <taxon>Actinomycetes</taxon>
        <taxon>Micrococcales</taxon>
        <taxon>Intrasporangiaceae</taxon>
        <taxon>Lapillicoccus</taxon>
    </lineage>
</organism>
<reference evidence="2 3" key="1">
    <citation type="submission" date="2019-06" db="EMBL/GenBank/DDBJ databases">
        <title>Sequencing the genomes of 1000 actinobacteria strains.</title>
        <authorList>
            <person name="Klenk H.-P."/>
        </authorList>
    </citation>
    <scope>NUCLEOTIDE SEQUENCE [LARGE SCALE GENOMIC DNA]</scope>
    <source>
        <strain evidence="2 3">DSM 18607</strain>
    </source>
</reference>